<dbReference type="AlphaFoldDB" id="A0A5S9R6K9"/>
<organism evidence="1 2">
    <name type="scientific">Mycolicibacterium vanbaalenii</name>
    <name type="common">Mycobacterium vanbaalenii</name>
    <dbReference type="NCBI Taxonomy" id="110539"/>
    <lineage>
        <taxon>Bacteria</taxon>
        <taxon>Bacillati</taxon>
        <taxon>Actinomycetota</taxon>
        <taxon>Actinomycetes</taxon>
        <taxon>Mycobacteriales</taxon>
        <taxon>Mycobacteriaceae</taxon>
        <taxon>Mycolicibacterium</taxon>
    </lineage>
</organism>
<dbReference type="Proteomes" id="UP000430146">
    <property type="component" value="Unassembled WGS sequence"/>
</dbReference>
<evidence type="ECO:0000313" key="2">
    <source>
        <dbReference type="Proteomes" id="UP000430146"/>
    </source>
</evidence>
<sequence length="165" mass="16908">MLAALSGAPTATAVPEAFPELDAYPAVDPGPYQVFGAHPSTSGWAFSTPSGLQCRNSLIPDLGVVCFGPVPGTQDGVDSVGVSLTREGTLMTSEGAGTAAEAYPLLPTGSKFAAGNGVECAVMSDDSLACLARKPDSWAADTPDPPDRRYGEHGFVVQEAGSWTF</sequence>
<name>A0A5S9R6K9_MYCVN</name>
<proteinExistence type="predicted"/>
<keyword evidence="2" id="KW-1185">Reference proteome</keyword>
<evidence type="ECO:0000313" key="1">
    <source>
        <dbReference type="EMBL" id="CAA0130395.1"/>
    </source>
</evidence>
<dbReference type="EMBL" id="CACSIP010000039">
    <property type="protein sequence ID" value="CAA0130395.1"/>
    <property type="molecule type" value="Genomic_DNA"/>
</dbReference>
<gene>
    <name evidence="1" type="ORF">AELLOGFF_05726</name>
</gene>
<accession>A0A5S9R6K9</accession>
<reference evidence="1 2" key="1">
    <citation type="submission" date="2019-11" db="EMBL/GenBank/DDBJ databases">
        <authorList>
            <person name="Holert J."/>
        </authorList>
    </citation>
    <scope>NUCLEOTIDE SEQUENCE [LARGE SCALE GENOMIC DNA]</scope>
    <source>
        <strain evidence="1">BC8_1</strain>
    </source>
</reference>
<protein>
    <submittedName>
        <fullName evidence="1">Uncharacterized protein</fullName>
    </submittedName>
</protein>